<name>A0ABT5EC20_9BACT</name>
<protein>
    <recommendedName>
        <fullName evidence="3">Peptidase M61 catalytic domain-containing protein</fullName>
    </recommendedName>
</protein>
<dbReference type="Proteomes" id="UP001221686">
    <property type="component" value="Unassembled WGS sequence"/>
</dbReference>
<proteinExistence type="predicted"/>
<organism evidence="1 2">
    <name type="scientific">Nannocystis bainbridge</name>
    <dbReference type="NCBI Taxonomy" id="2995303"/>
    <lineage>
        <taxon>Bacteria</taxon>
        <taxon>Pseudomonadati</taxon>
        <taxon>Myxococcota</taxon>
        <taxon>Polyangia</taxon>
        <taxon>Nannocystales</taxon>
        <taxon>Nannocystaceae</taxon>
        <taxon>Nannocystis</taxon>
    </lineage>
</organism>
<reference evidence="1 2" key="1">
    <citation type="submission" date="2022-11" db="EMBL/GenBank/DDBJ databases">
        <title>Minimal conservation of predation-associated metabolite biosynthetic gene clusters underscores biosynthetic potential of Myxococcota including descriptions for ten novel species: Archangium lansinium sp. nov., Myxococcus landrumus sp. nov., Nannocystis bai.</title>
        <authorList>
            <person name="Ahearne A."/>
            <person name="Stevens C."/>
            <person name="Dowd S."/>
        </authorList>
    </citation>
    <scope>NUCLEOTIDE SEQUENCE [LARGE SCALE GENOMIC DNA]</scope>
    <source>
        <strain evidence="1 2">BB15-2</strain>
    </source>
</reference>
<accession>A0ABT5EC20</accession>
<evidence type="ECO:0000313" key="1">
    <source>
        <dbReference type="EMBL" id="MDC0723419.1"/>
    </source>
</evidence>
<dbReference type="RefSeq" id="WP_272091960.1">
    <property type="nucleotide sequence ID" value="NZ_JAQNDL010000005.1"/>
</dbReference>
<keyword evidence="2" id="KW-1185">Reference proteome</keyword>
<sequence length="440" mass="46445">MAAACACLIGCPATPEAPAPAPAPTPTVAVEPAPAPTPDAVEPAPAIVSVSVWQHAQGARAVFELPAPARQVQLRRSDAVRRDTWRSVTPGVELVDGLVTSAEPLTRFELTLAPDPVEIDRIYPSLHRVGRGVALYGPALLVEGVETHVVLRPDAGSVAIPEHAAEAGYAYLGPAEEVTQADGLRIVAGDDITPALLATIRREAEVSLRYYRDQLERPGREPTILVATSPGPFEYRGDASQSAVISLRFMAAHMHEADVTAPQFVAKFVRHEAFHLWNAPTTEGVPDWLHEGGAEYAAIVSAVANGALTQEEGVAQLSRNLGRCSEALGERSLVTAELSGWQIYACGVTLQWVADVEARGGSQGRRDTFAIWRDLLRAGDAGGYTLADLRAATGPTTALLLDAAGPRRWPDLARAVAGHGAKISDGADAVLEAPALAPSR</sequence>
<gene>
    <name evidence="1" type="ORF">POL25_41445</name>
</gene>
<dbReference type="EMBL" id="JAQNDL010000005">
    <property type="protein sequence ID" value="MDC0723419.1"/>
    <property type="molecule type" value="Genomic_DNA"/>
</dbReference>
<evidence type="ECO:0008006" key="3">
    <source>
        <dbReference type="Google" id="ProtNLM"/>
    </source>
</evidence>
<evidence type="ECO:0000313" key="2">
    <source>
        <dbReference type="Proteomes" id="UP001221686"/>
    </source>
</evidence>
<comment type="caution">
    <text evidence="1">The sequence shown here is derived from an EMBL/GenBank/DDBJ whole genome shotgun (WGS) entry which is preliminary data.</text>
</comment>